<reference evidence="1" key="2">
    <citation type="journal article" date="2015" name="Fish Shellfish Immunol.">
        <title>Early steps in the European eel (Anguilla anguilla)-Vibrio vulnificus interaction in the gills: Role of the RtxA13 toxin.</title>
        <authorList>
            <person name="Callol A."/>
            <person name="Pajuelo D."/>
            <person name="Ebbesson L."/>
            <person name="Teles M."/>
            <person name="MacKenzie S."/>
            <person name="Amaro C."/>
        </authorList>
    </citation>
    <scope>NUCLEOTIDE SEQUENCE</scope>
</reference>
<dbReference type="EMBL" id="GBXM01013957">
    <property type="protein sequence ID" value="JAH94620.1"/>
    <property type="molecule type" value="Transcribed_RNA"/>
</dbReference>
<organism evidence="1">
    <name type="scientific">Anguilla anguilla</name>
    <name type="common">European freshwater eel</name>
    <name type="synonym">Muraena anguilla</name>
    <dbReference type="NCBI Taxonomy" id="7936"/>
    <lineage>
        <taxon>Eukaryota</taxon>
        <taxon>Metazoa</taxon>
        <taxon>Chordata</taxon>
        <taxon>Craniata</taxon>
        <taxon>Vertebrata</taxon>
        <taxon>Euteleostomi</taxon>
        <taxon>Actinopterygii</taxon>
        <taxon>Neopterygii</taxon>
        <taxon>Teleostei</taxon>
        <taxon>Anguilliformes</taxon>
        <taxon>Anguillidae</taxon>
        <taxon>Anguilla</taxon>
    </lineage>
</organism>
<proteinExistence type="predicted"/>
<sequence>MDTCRKKLKMINRRHQKKACTKGYMELFSTKSATCSYLTRFSNLSVCLCFNFIHFFASKYHQKHTDPLKQNEEQHVVFC</sequence>
<protein>
    <submittedName>
        <fullName evidence="1">Uncharacterized protein</fullName>
    </submittedName>
</protein>
<evidence type="ECO:0000313" key="1">
    <source>
        <dbReference type="EMBL" id="JAH94620.1"/>
    </source>
</evidence>
<dbReference type="AlphaFoldDB" id="A0A0E9WYB7"/>
<name>A0A0E9WYB7_ANGAN</name>
<reference evidence="1" key="1">
    <citation type="submission" date="2014-11" db="EMBL/GenBank/DDBJ databases">
        <authorList>
            <person name="Amaro Gonzalez C."/>
        </authorList>
    </citation>
    <scope>NUCLEOTIDE SEQUENCE</scope>
</reference>
<accession>A0A0E9WYB7</accession>